<organism evidence="2">
    <name type="scientific">Caenorhabditis remanei</name>
    <name type="common">Caenorhabditis vulgaris</name>
    <dbReference type="NCBI Taxonomy" id="31234"/>
    <lineage>
        <taxon>Eukaryota</taxon>
        <taxon>Metazoa</taxon>
        <taxon>Ecdysozoa</taxon>
        <taxon>Nematoda</taxon>
        <taxon>Chromadorea</taxon>
        <taxon>Rhabditida</taxon>
        <taxon>Rhabditina</taxon>
        <taxon>Rhabditomorpha</taxon>
        <taxon>Rhabditoidea</taxon>
        <taxon>Rhabditidae</taxon>
        <taxon>Peloderinae</taxon>
        <taxon>Caenorhabditis</taxon>
    </lineage>
</organism>
<sequence length="56" mass="6634">MSIAYFSAFISALLYFKQFEDSNYRANLDTFIRRIIHLHSSRLSDDIIIAANRFFL</sequence>
<keyword evidence="2" id="KW-1185">Reference proteome</keyword>
<name>E3MVG8_CAERE</name>
<dbReference type="InParanoid" id="E3MVG8"/>
<gene>
    <name evidence="1" type="ORF">CRE_24619</name>
</gene>
<dbReference type="KEGG" id="crq:GCK72_007145"/>
<evidence type="ECO:0000313" key="1">
    <source>
        <dbReference type="EMBL" id="EFP10149.1"/>
    </source>
</evidence>
<dbReference type="EMBL" id="DS268482">
    <property type="protein sequence ID" value="EFP10149.1"/>
    <property type="molecule type" value="Genomic_DNA"/>
</dbReference>
<dbReference type="AlphaFoldDB" id="E3MVG8"/>
<accession>E3MVG8</accession>
<protein>
    <submittedName>
        <fullName evidence="1">Uncharacterized protein</fullName>
    </submittedName>
</protein>
<reference evidence="1" key="1">
    <citation type="submission" date="2007-07" db="EMBL/GenBank/DDBJ databases">
        <title>PCAP assembly of the Caenorhabditis remanei genome.</title>
        <authorList>
            <consortium name="The Caenorhabditis remanei Sequencing Consortium"/>
            <person name="Wilson R.K."/>
        </authorList>
    </citation>
    <scope>NUCLEOTIDE SEQUENCE [LARGE SCALE GENOMIC DNA]</scope>
    <source>
        <strain evidence="1">PB4641</strain>
    </source>
</reference>
<proteinExistence type="predicted"/>
<dbReference type="Proteomes" id="UP000008281">
    <property type="component" value="Unassembled WGS sequence"/>
</dbReference>
<evidence type="ECO:0000313" key="2">
    <source>
        <dbReference type="Proteomes" id="UP000008281"/>
    </source>
</evidence>
<dbReference type="RefSeq" id="XP_003099929.2">
    <property type="nucleotide sequence ID" value="XM_003099881.2"/>
</dbReference>
<dbReference type="GeneID" id="9826251"/>
<dbReference type="HOGENOM" id="CLU_3016207_0_0_1"/>
<dbReference type="CTD" id="9826251"/>